<dbReference type="EC" id="1.3.3.11" evidence="3"/>
<evidence type="ECO:0000313" key="3">
    <source>
        <dbReference type="EMBL" id="SQC28043.1"/>
    </source>
</evidence>
<dbReference type="InterPro" id="IPR016084">
    <property type="entry name" value="Haem_Oase-like_multi-hlx"/>
</dbReference>
<gene>
    <name evidence="3" type="primary">pqqC_1</name>
    <name evidence="3" type="ORF">NCTC13465_00088</name>
</gene>
<keyword evidence="1 3" id="KW-0560">Oxidoreductase</keyword>
<evidence type="ECO:0000313" key="4">
    <source>
        <dbReference type="Proteomes" id="UP000251721"/>
    </source>
</evidence>
<dbReference type="InterPro" id="IPR004305">
    <property type="entry name" value="Thiaminase-2/PQQC"/>
</dbReference>
<protein>
    <submittedName>
        <fullName evidence="3">Coenzyme PQQ synthesis protein C</fullName>
        <ecNumber evidence="3">1.3.3.11</ecNumber>
    </submittedName>
</protein>
<dbReference type="AlphaFoldDB" id="A0A2X3DV97"/>
<dbReference type="GO" id="GO:0033732">
    <property type="term" value="F:pyrroloquinoline-quinone synthase activity"/>
    <property type="evidence" value="ECO:0007669"/>
    <property type="project" value="UniProtKB-EC"/>
</dbReference>
<accession>A0A2X3DV97</accession>
<dbReference type="PANTHER" id="PTHR40279">
    <property type="entry name" value="PQQC-LIKE PROTEIN"/>
    <property type="match status" value="1"/>
</dbReference>
<dbReference type="EMBL" id="UAWQ01000001">
    <property type="protein sequence ID" value="SQC28043.1"/>
    <property type="molecule type" value="Genomic_DNA"/>
</dbReference>
<evidence type="ECO:0000259" key="2">
    <source>
        <dbReference type="Pfam" id="PF03070"/>
    </source>
</evidence>
<proteinExistence type="predicted"/>
<dbReference type="Proteomes" id="UP000251721">
    <property type="component" value="Unassembled WGS sequence"/>
</dbReference>
<evidence type="ECO:0000256" key="1">
    <source>
        <dbReference type="ARBA" id="ARBA00023002"/>
    </source>
</evidence>
<dbReference type="SUPFAM" id="SSF48613">
    <property type="entry name" value="Heme oxygenase-like"/>
    <property type="match status" value="1"/>
</dbReference>
<name>A0A2X3DV97_KLEPN</name>
<sequence>MLITDTLSPQAFEEALRAKGAFYHIHHPYHIAMHNGDATREQIQGWVANRFYYQTTIPLKDAAIMANCPDAQTRRKWVQRILDHDGSHGEDGGIEAWLRLGGSGRFEPRRSAQRASRAARCALRGGCLS</sequence>
<dbReference type="InterPro" id="IPR039068">
    <property type="entry name" value="PqqC-like"/>
</dbReference>
<dbReference type="Gene3D" id="1.20.910.10">
    <property type="entry name" value="Heme oxygenase-like"/>
    <property type="match status" value="1"/>
</dbReference>
<reference evidence="3 4" key="1">
    <citation type="submission" date="2018-06" db="EMBL/GenBank/DDBJ databases">
        <authorList>
            <consortium name="Pathogen Informatics"/>
            <person name="Doyle S."/>
        </authorList>
    </citation>
    <scope>NUCLEOTIDE SEQUENCE [LARGE SCALE GENOMIC DNA]</scope>
    <source>
        <strain evidence="3 4">NCTC13465</strain>
    </source>
</reference>
<dbReference type="Pfam" id="PF03070">
    <property type="entry name" value="TENA_THI-4"/>
    <property type="match status" value="1"/>
</dbReference>
<dbReference type="PANTHER" id="PTHR40279:SF3">
    <property type="entry name" value="4-AMINOBENZOATE SYNTHASE"/>
    <property type="match status" value="1"/>
</dbReference>
<organism evidence="3 4">
    <name type="scientific">Klebsiella pneumoniae</name>
    <dbReference type="NCBI Taxonomy" id="573"/>
    <lineage>
        <taxon>Bacteria</taxon>
        <taxon>Pseudomonadati</taxon>
        <taxon>Pseudomonadota</taxon>
        <taxon>Gammaproteobacteria</taxon>
        <taxon>Enterobacterales</taxon>
        <taxon>Enterobacteriaceae</taxon>
        <taxon>Klebsiella/Raoultella group</taxon>
        <taxon>Klebsiella</taxon>
        <taxon>Klebsiella pneumoniae complex</taxon>
    </lineage>
</organism>
<feature type="domain" description="Thiaminase-2/PQQC" evidence="2">
    <location>
        <begin position="15"/>
        <end position="102"/>
    </location>
</feature>